<evidence type="ECO:0000313" key="1">
    <source>
        <dbReference type="EMBL" id="CUR55371.1"/>
    </source>
</evidence>
<reference evidence="1" key="1">
    <citation type="submission" date="2015-08" db="EMBL/GenBank/DDBJ databases">
        <authorList>
            <person name="Babu N.S."/>
            <person name="Beckwith C.J."/>
            <person name="Beseler K.G."/>
            <person name="Brison A."/>
            <person name="Carone J.V."/>
            <person name="Caskin T.P."/>
            <person name="Diamond M."/>
            <person name="Durham M.E."/>
            <person name="Foxe J.M."/>
            <person name="Go M."/>
            <person name="Henderson B.A."/>
            <person name="Jones I.B."/>
            <person name="McGettigan J.A."/>
            <person name="Micheletti S.J."/>
            <person name="Nasrallah M.E."/>
            <person name="Ortiz D."/>
            <person name="Piller C.R."/>
            <person name="Privatt S.R."/>
            <person name="Schneider S.L."/>
            <person name="Sharp S."/>
            <person name="Smith T.C."/>
            <person name="Stanton J.D."/>
            <person name="Ullery H.E."/>
            <person name="Wilson R.J."/>
            <person name="Serrano M.G."/>
            <person name="Buck G."/>
            <person name="Lee V."/>
            <person name="Wang Y."/>
            <person name="Carvalho R."/>
            <person name="Voegtly L."/>
            <person name="Shi R."/>
            <person name="Duckworth R."/>
            <person name="Johnson A."/>
            <person name="Loviza R."/>
            <person name="Walstead R."/>
            <person name="Shah Z."/>
            <person name="Kiflezghi M."/>
            <person name="Wade K."/>
            <person name="Ball S.L."/>
            <person name="Bradley K.W."/>
            <person name="Asai D.J."/>
            <person name="Bowman C.A."/>
            <person name="Russell D.A."/>
            <person name="Pope W.H."/>
            <person name="Jacobs-Sera D."/>
            <person name="Hendrix R.W."/>
            <person name="Hatfull G.F."/>
        </authorList>
    </citation>
    <scope>NUCLEOTIDE SEQUENCE</scope>
</reference>
<name>A0A2P2C054_9ZZZZ</name>
<dbReference type="EMBL" id="CZKA01000020">
    <property type="protein sequence ID" value="CUR55371.1"/>
    <property type="molecule type" value="Genomic_DNA"/>
</dbReference>
<protein>
    <submittedName>
        <fullName evidence="1">Uncharacterized protein</fullName>
    </submittedName>
</protein>
<organism evidence="1">
    <name type="scientific">metagenome</name>
    <dbReference type="NCBI Taxonomy" id="256318"/>
    <lineage>
        <taxon>unclassified sequences</taxon>
        <taxon>metagenomes</taxon>
    </lineage>
</organism>
<accession>A0A2P2C054</accession>
<dbReference type="AlphaFoldDB" id="A0A2P2C054"/>
<proteinExistence type="predicted"/>
<gene>
    <name evidence="1" type="ORF">NOCA2270006</name>
</gene>
<sequence>MVTVIAAVLGAWLLLSVVVSLGLAQVMGLSKTGAPALSTLLAADDVRHRQRVPA</sequence>